<keyword evidence="3" id="KW-1185">Reference proteome</keyword>
<reference evidence="2 3" key="1">
    <citation type="submission" date="2023-03" db="EMBL/GenBank/DDBJ databases">
        <title>Complete genome sequence of Tepidibacter sp. SWIR-1, isolated from a deep-sea hydrothermal vent.</title>
        <authorList>
            <person name="Li X."/>
        </authorList>
    </citation>
    <scope>NUCLEOTIDE SEQUENCE [LARGE SCALE GENOMIC DNA]</scope>
    <source>
        <strain evidence="2 3">SWIR-1</strain>
        <plasmid evidence="2 3">unnamed1</plasmid>
    </source>
</reference>
<evidence type="ECO:0000313" key="2">
    <source>
        <dbReference type="EMBL" id="WFD12429.1"/>
    </source>
</evidence>
<evidence type="ECO:0000313" key="3">
    <source>
        <dbReference type="Proteomes" id="UP001222800"/>
    </source>
</evidence>
<feature type="signal peptide" evidence="1">
    <location>
        <begin position="1"/>
        <end position="25"/>
    </location>
</feature>
<gene>
    <name evidence="2" type="ORF">P4S50_20050</name>
</gene>
<dbReference type="EMBL" id="CP120734">
    <property type="protein sequence ID" value="WFD12429.1"/>
    <property type="molecule type" value="Genomic_DNA"/>
</dbReference>
<evidence type="ECO:0000256" key="1">
    <source>
        <dbReference type="SAM" id="SignalP"/>
    </source>
</evidence>
<accession>A0ABY8EHL8</accession>
<dbReference type="RefSeq" id="WP_277734829.1">
    <property type="nucleotide sequence ID" value="NZ_CP120734.1"/>
</dbReference>
<feature type="chain" id="PRO_5046133755" description="YHYH domain-containing protein" evidence="1">
    <location>
        <begin position="26"/>
        <end position="237"/>
    </location>
</feature>
<name>A0ABY8EHL8_9FIRM</name>
<keyword evidence="1" id="KW-0732">Signal</keyword>
<geneLocation type="plasmid" evidence="2 3">
    <name>unnamed1</name>
</geneLocation>
<sequence length="237" mass="26743">MRNSKRRILSIILSLFMMTTSLSLAHSRRTGNNGGDHDYRNKSGLGSYHYHHGYSTHLHPNGQCQYEKLTPAFAPKKATPKKAPAVNPNIRSVYIPDYTISINGQAVDNLNSTSPFFSYNNIIYIPLTWNHVRCLGLESEWNSVTGLKLTTSTCSVKVSELPKNSIPYKANGSYEATKTDAKVFINDEELTQSEQYPFFNFWHITYIPLTSNNAAKLGLQTEWNDQTGFSINKIAKQ</sequence>
<proteinExistence type="predicted"/>
<protein>
    <recommendedName>
        <fullName evidence="4">YHYH domain-containing protein</fullName>
    </recommendedName>
</protein>
<evidence type="ECO:0008006" key="4">
    <source>
        <dbReference type="Google" id="ProtNLM"/>
    </source>
</evidence>
<dbReference type="Proteomes" id="UP001222800">
    <property type="component" value="Plasmid unnamed1"/>
</dbReference>
<organism evidence="2 3">
    <name type="scientific">Tepidibacter hydrothermalis</name>
    <dbReference type="NCBI Taxonomy" id="3036126"/>
    <lineage>
        <taxon>Bacteria</taxon>
        <taxon>Bacillati</taxon>
        <taxon>Bacillota</taxon>
        <taxon>Clostridia</taxon>
        <taxon>Peptostreptococcales</taxon>
        <taxon>Peptostreptococcaceae</taxon>
        <taxon>Tepidibacter</taxon>
    </lineage>
</organism>
<keyword evidence="2" id="KW-0614">Plasmid</keyword>